<dbReference type="AlphaFoldDB" id="A0A9N9EH93"/>
<evidence type="ECO:0000313" key="3">
    <source>
        <dbReference type="Proteomes" id="UP000789831"/>
    </source>
</evidence>
<feature type="region of interest" description="Disordered" evidence="1">
    <location>
        <begin position="65"/>
        <end position="85"/>
    </location>
</feature>
<accession>A0A9N9EH93</accession>
<evidence type="ECO:0000256" key="1">
    <source>
        <dbReference type="SAM" id="MobiDB-lite"/>
    </source>
</evidence>
<name>A0A9N9EH93_9GLOM</name>
<reference evidence="2" key="1">
    <citation type="submission" date="2021-06" db="EMBL/GenBank/DDBJ databases">
        <authorList>
            <person name="Kallberg Y."/>
            <person name="Tangrot J."/>
            <person name="Rosling A."/>
        </authorList>
    </citation>
    <scope>NUCLEOTIDE SEQUENCE</scope>
    <source>
        <strain evidence="2">MT106</strain>
    </source>
</reference>
<feature type="compositionally biased region" description="Low complexity" evidence="1">
    <location>
        <begin position="74"/>
        <end position="85"/>
    </location>
</feature>
<evidence type="ECO:0000313" key="2">
    <source>
        <dbReference type="EMBL" id="CAG8677077.1"/>
    </source>
</evidence>
<gene>
    <name evidence="2" type="ORF">AGERDE_LOCUS12506</name>
</gene>
<dbReference type="OrthoDB" id="2387127at2759"/>
<feature type="non-terminal residue" evidence="2">
    <location>
        <position position="85"/>
    </location>
</feature>
<protein>
    <submittedName>
        <fullName evidence="2">8436_t:CDS:1</fullName>
    </submittedName>
</protein>
<dbReference type="EMBL" id="CAJVPL010009178">
    <property type="protein sequence ID" value="CAG8677077.1"/>
    <property type="molecule type" value="Genomic_DNA"/>
</dbReference>
<dbReference type="Proteomes" id="UP000789831">
    <property type="component" value="Unassembled WGS sequence"/>
</dbReference>
<organism evidence="2 3">
    <name type="scientific">Ambispora gerdemannii</name>
    <dbReference type="NCBI Taxonomy" id="144530"/>
    <lineage>
        <taxon>Eukaryota</taxon>
        <taxon>Fungi</taxon>
        <taxon>Fungi incertae sedis</taxon>
        <taxon>Mucoromycota</taxon>
        <taxon>Glomeromycotina</taxon>
        <taxon>Glomeromycetes</taxon>
        <taxon>Archaeosporales</taxon>
        <taxon>Ambisporaceae</taxon>
        <taxon>Ambispora</taxon>
    </lineage>
</organism>
<comment type="caution">
    <text evidence="2">The sequence shown here is derived from an EMBL/GenBank/DDBJ whole genome shotgun (WGS) entry which is preliminary data.</text>
</comment>
<keyword evidence="3" id="KW-1185">Reference proteome</keyword>
<sequence length="85" mass="9880">KEVIDWKKLVRICKDRFDERYNILFEGRDDTSATARNALKLRAVVEKIIEMLVNIKDEIELLPVAENRTPPTPTTSTTYSPPRSY</sequence>
<proteinExistence type="predicted"/>